<feature type="domain" description="MacB-like periplasmic core" evidence="9">
    <location>
        <begin position="21"/>
        <end position="286"/>
    </location>
</feature>
<feature type="transmembrane region" description="Helical" evidence="7">
    <location>
        <begin position="311"/>
        <end position="333"/>
    </location>
</feature>
<name>A0A0L6JT16_9FIRM</name>
<evidence type="ECO:0000256" key="2">
    <source>
        <dbReference type="ARBA" id="ARBA00022475"/>
    </source>
</evidence>
<keyword evidence="4 7" id="KW-1133">Transmembrane helix</keyword>
<dbReference type="STRING" id="398512.Bccel_4265"/>
<evidence type="ECO:0000256" key="5">
    <source>
        <dbReference type="ARBA" id="ARBA00023136"/>
    </source>
</evidence>
<comment type="similarity">
    <text evidence="6">Belongs to the ABC-4 integral membrane protein family.</text>
</comment>
<evidence type="ECO:0000313" key="10">
    <source>
        <dbReference type="EMBL" id="KNY28991.1"/>
    </source>
</evidence>
<dbReference type="InterPro" id="IPR025857">
    <property type="entry name" value="MacB_PCD"/>
</dbReference>
<dbReference type="GO" id="GO:0022857">
    <property type="term" value="F:transmembrane transporter activity"/>
    <property type="evidence" value="ECO:0007669"/>
    <property type="project" value="TreeGrafter"/>
</dbReference>
<dbReference type="PATRIC" id="fig|398512.5.peg.4467"/>
<dbReference type="EMBL" id="LGTC01000001">
    <property type="protein sequence ID" value="KNY28991.1"/>
    <property type="molecule type" value="Genomic_DNA"/>
</dbReference>
<comment type="subcellular location">
    <subcellularLocation>
        <location evidence="1">Cell membrane</location>
        <topology evidence="1">Multi-pass membrane protein</topology>
    </subcellularLocation>
</comment>
<gene>
    <name evidence="10" type="ORF">Bccel_4265</name>
</gene>
<dbReference type="Proteomes" id="UP000036923">
    <property type="component" value="Unassembled WGS sequence"/>
</dbReference>
<feature type="transmembrane region" description="Helical" evidence="7">
    <location>
        <begin position="21"/>
        <end position="42"/>
    </location>
</feature>
<dbReference type="AlphaFoldDB" id="A0A0L6JT16"/>
<dbReference type="PANTHER" id="PTHR30572:SF4">
    <property type="entry name" value="ABC TRANSPORTER PERMEASE YTRF"/>
    <property type="match status" value="1"/>
</dbReference>
<dbReference type="RefSeq" id="WP_036937350.1">
    <property type="nucleotide sequence ID" value="NZ_JQKC01000005.1"/>
</dbReference>
<dbReference type="OrthoDB" id="9770099at2"/>
<keyword evidence="11" id="KW-1185">Reference proteome</keyword>
<dbReference type="InterPro" id="IPR050250">
    <property type="entry name" value="Macrolide_Exporter_MacB"/>
</dbReference>
<sequence length="446" mass="49470">MRFKDAVKFSFGDLRKRKGRTILTSLGIAIGSMLIITMVSMGTSVKGYLMDQLKQMNNAKTVTVYNTRNIDTSKLSDMNMEEVNEFYEQNFKKLDDETIAKLSSIDGVTSVQAYMDTSVDTIKLEGKEKSGRFNITGINTKYSVFFKDDIEMARAKKNNKDLQPVKAGRTLKERDRNSALIGEKYLKKLEIKNYEEVIGKEITIIQESTSNKLVKVKPMEMKLTVIGVVDESFSEGLSIVVSNEVAGKLKGRESFTNDYGNAKGYDYVKLHAQNAEDVKDITEKLKSMDYGYVSFDDMAKKISDIFMQVEMVLSILGIIVLFVAAIGIVNTMIMSVFERTKSIGIMKAVGASYVNINTIFVTEAGVIGFLGGIIGIILGKGINKIIQVLLRNFMTSSGLTETISFGTPAWLTWGTLIFSMTIAILAGMYPANRASKMDPVEALASR</sequence>
<evidence type="ECO:0000259" key="9">
    <source>
        <dbReference type="Pfam" id="PF12704"/>
    </source>
</evidence>
<dbReference type="PANTHER" id="PTHR30572">
    <property type="entry name" value="MEMBRANE COMPONENT OF TRANSPORTER-RELATED"/>
    <property type="match status" value="1"/>
</dbReference>
<evidence type="ECO:0000256" key="1">
    <source>
        <dbReference type="ARBA" id="ARBA00004651"/>
    </source>
</evidence>
<feature type="domain" description="ABC3 transporter permease C-terminal" evidence="8">
    <location>
        <begin position="315"/>
        <end position="439"/>
    </location>
</feature>
<keyword evidence="3 7" id="KW-0812">Transmembrane</keyword>
<organism evidence="10 11">
    <name type="scientific">Pseudobacteroides cellulosolvens ATCC 35603 = DSM 2933</name>
    <dbReference type="NCBI Taxonomy" id="398512"/>
    <lineage>
        <taxon>Bacteria</taxon>
        <taxon>Bacillati</taxon>
        <taxon>Bacillota</taxon>
        <taxon>Clostridia</taxon>
        <taxon>Eubacteriales</taxon>
        <taxon>Oscillospiraceae</taxon>
        <taxon>Pseudobacteroides</taxon>
    </lineage>
</organism>
<dbReference type="GO" id="GO:0005886">
    <property type="term" value="C:plasma membrane"/>
    <property type="evidence" value="ECO:0007669"/>
    <property type="project" value="UniProtKB-SubCell"/>
</dbReference>
<dbReference type="InterPro" id="IPR003838">
    <property type="entry name" value="ABC3_permease_C"/>
</dbReference>
<protein>
    <submittedName>
        <fullName evidence="10">MacB-like periplasmic core domain containing protein</fullName>
    </submittedName>
</protein>
<feature type="transmembrane region" description="Helical" evidence="7">
    <location>
        <begin position="354"/>
        <end position="378"/>
    </location>
</feature>
<evidence type="ECO:0000256" key="4">
    <source>
        <dbReference type="ARBA" id="ARBA00022989"/>
    </source>
</evidence>
<reference evidence="11" key="1">
    <citation type="submission" date="2015-07" db="EMBL/GenBank/DDBJ databases">
        <title>Near-Complete Genome Sequence of the Cellulolytic Bacterium Bacteroides (Pseudobacteroides) cellulosolvens ATCC 35603.</title>
        <authorList>
            <person name="Dassa B."/>
            <person name="Utturkar S.M."/>
            <person name="Klingeman D.M."/>
            <person name="Hurt R.A."/>
            <person name="Keller M."/>
            <person name="Xu J."/>
            <person name="Reddy Y.H.K."/>
            <person name="Borovok I."/>
            <person name="Grinberg I.R."/>
            <person name="Lamed R."/>
            <person name="Zhivin O."/>
            <person name="Bayer E.A."/>
            <person name="Brown S.D."/>
        </authorList>
    </citation>
    <scope>NUCLEOTIDE SEQUENCE [LARGE SCALE GENOMIC DNA]</scope>
    <source>
        <strain evidence="11">DSM 2933</strain>
    </source>
</reference>
<proteinExistence type="inferred from homology"/>
<dbReference type="Pfam" id="PF02687">
    <property type="entry name" value="FtsX"/>
    <property type="match status" value="1"/>
</dbReference>
<evidence type="ECO:0000256" key="6">
    <source>
        <dbReference type="ARBA" id="ARBA00038076"/>
    </source>
</evidence>
<evidence type="ECO:0000256" key="3">
    <source>
        <dbReference type="ARBA" id="ARBA00022692"/>
    </source>
</evidence>
<comment type="caution">
    <text evidence="10">The sequence shown here is derived from an EMBL/GenBank/DDBJ whole genome shotgun (WGS) entry which is preliminary data.</text>
</comment>
<accession>A0A0L6JT16</accession>
<feature type="transmembrane region" description="Helical" evidence="7">
    <location>
        <begin position="410"/>
        <end position="429"/>
    </location>
</feature>
<keyword evidence="5 7" id="KW-0472">Membrane</keyword>
<evidence type="ECO:0000313" key="11">
    <source>
        <dbReference type="Proteomes" id="UP000036923"/>
    </source>
</evidence>
<evidence type="ECO:0000256" key="7">
    <source>
        <dbReference type="SAM" id="Phobius"/>
    </source>
</evidence>
<dbReference type="eggNOG" id="COG0577">
    <property type="taxonomic scope" value="Bacteria"/>
</dbReference>
<keyword evidence="2" id="KW-1003">Cell membrane</keyword>
<evidence type="ECO:0000259" key="8">
    <source>
        <dbReference type="Pfam" id="PF02687"/>
    </source>
</evidence>
<dbReference type="Pfam" id="PF12704">
    <property type="entry name" value="MacB_PCD"/>
    <property type="match status" value="1"/>
</dbReference>